<dbReference type="GO" id="GO:0006012">
    <property type="term" value="P:galactose metabolic process"/>
    <property type="evidence" value="ECO:0007669"/>
    <property type="project" value="UniProtKB-UniPathway"/>
</dbReference>
<dbReference type="OrthoDB" id="9803061at2"/>
<reference evidence="12" key="1">
    <citation type="submission" date="2018-12" db="EMBL/GenBank/DDBJ databases">
        <title>Tengunoibacter tsumagoiensis gen. nov., sp. nov., Dictyobacter kobayashii sp. nov., D. alpinus sp. nov., and D. joshuensis sp. nov. and description of Dictyobacteraceae fam. nov. within the order Ktedonobacterales isolated from Tengu-no-mugimeshi.</title>
        <authorList>
            <person name="Wang C.M."/>
            <person name="Zheng Y."/>
            <person name="Sakai Y."/>
            <person name="Toyoda A."/>
            <person name="Minakuchi Y."/>
            <person name="Abe K."/>
            <person name="Yokota A."/>
            <person name="Yabe S."/>
        </authorList>
    </citation>
    <scope>NUCLEOTIDE SEQUENCE [LARGE SCALE GENOMIC DNA]</scope>
    <source>
        <strain evidence="12">Uno16</strain>
    </source>
</reference>
<sequence length="329" mass="36235">MKVLVPGGAGYIGSHTVRELLARKHEVIVLDTLENGNKASLLGAPLVQGNIDDAAFLDKVFTEEKPDAVIHFAAYKAPSESMTHPGKYFRNNVSGTLTLLEAMLRHDCHYIIFSSSCSVFGTPKTLPVTEDAPFGPESVYGETKLMVETMLRWYDKTTNLRSTSLRYFNASGASLDNKIGEDWRITANLIPLVMKAAVGKTESVKVFGSDYPTPDGTAIRDYIHVVDLAVAHVKAVESLVKTNKSTSYNLGTGVGSSVKEVVDTAKRVSGVDFRVDLEPRRPGDPVAIWADSTKAQTELDWKTQYNLEDIVRTAWKWHSTHPNGYAEEQ</sequence>
<accession>A0A402B366</accession>
<dbReference type="Proteomes" id="UP000287171">
    <property type="component" value="Unassembled WGS sequence"/>
</dbReference>
<dbReference type="InterPro" id="IPR016040">
    <property type="entry name" value="NAD(P)-bd_dom"/>
</dbReference>
<dbReference type="UniPathway" id="UPA00214"/>
<dbReference type="SUPFAM" id="SSF51735">
    <property type="entry name" value="NAD(P)-binding Rossmann-fold domains"/>
    <property type="match status" value="1"/>
</dbReference>
<name>A0A402B366_9CHLR</name>
<keyword evidence="12" id="KW-1185">Reference proteome</keyword>
<evidence type="ECO:0000256" key="2">
    <source>
        <dbReference type="ARBA" id="ARBA00001911"/>
    </source>
</evidence>
<comment type="catalytic activity">
    <reaction evidence="1 9">
        <text>UDP-alpha-D-glucose = UDP-alpha-D-galactose</text>
        <dbReference type="Rhea" id="RHEA:22168"/>
        <dbReference type="ChEBI" id="CHEBI:58885"/>
        <dbReference type="ChEBI" id="CHEBI:66914"/>
        <dbReference type="EC" id="5.1.3.2"/>
    </reaction>
</comment>
<dbReference type="GO" id="GO:0003978">
    <property type="term" value="F:UDP-glucose 4-epimerase activity"/>
    <property type="evidence" value="ECO:0007669"/>
    <property type="project" value="UniProtKB-UniRule"/>
</dbReference>
<comment type="caution">
    <text evidence="11">The sequence shown here is derived from an EMBL/GenBank/DDBJ whole genome shotgun (WGS) entry which is preliminary data.</text>
</comment>
<evidence type="ECO:0000256" key="4">
    <source>
        <dbReference type="ARBA" id="ARBA00013189"/>
    </source>
</evidence>
<comment type="subunit">
    <text evidence="9">Homodimer.</text>
</comment>
<dbReference type="InterPro" id="IPR005886">
    <property type="entry name" value="UDP_G4E"/>
</dbReference>
<comment type="cofactor">
    <cofactor evidence="2 9">
        <name>NAD(+)</name>
        <dbReference type="ChEBI" id="CHEBI:57540"/>
    </cofactor>
</comment>
<evidence type="ECO:0000256" key="9">
    <source>
        <dbReference type="RuleBase" id="RU366046"/>
    </source>
</evidence>
<dbReference type="Gene3D" id="3.40.50.720">
    <property type="entry name" value="NAD(P)-binding Rossmann-like Domain"/>
    <property type="match status" value="1"/>
</dbReference>
<organism evidence="11 12">
    <name type="scientific">Dictyobacter alpinus</name>
    <dbReference type="NCBI Taxonomy" id="2014873"/>
    <lineage>
        <taxon>Bacteria</taxon>
        <taxon>Bacillati</taxon>
        <taxon>Chloroflexota</taxon>
        <taxon>Ktedonobacteria</taxon>
        <taxon>Ktedonobacterales</taxon>
        <taxon>Dictyobacteraceae</taxon>
        <taxon>Dictyobacter</taxon>
    </lineage>
</organism>
<dbReference type="EC" id="5.1.3.2" evidence="4 9"/>
<evidence type="ECO:0000313" key="12">
    <source>
        <dbReference type="Proteomes" id="UP000287171"/>
    </source>
</evidence>
<gene>
    <name evidence="11" type="primary">galE</name>
    <name evidence="11" type="ORF">KDA_12570</name>
</gene>
<dbReference type="InterPro" id="IPR036291">
    <property type="entry name" value="NAD(P)-bd_dom_sf"/>
</dbReference>
<evidence type="ECO:0000256" key="5">
    <source>
        <dbReference type="ARBA" id="ARBA00018569"/>
    </source>
</evidence>
<evidence type="ECO:0000256" key="3">
    <source>
        <dbReference type="ARBA" id="ARBA00007637"/>
    </source>
</evidence>
<evidence type="ECO:0000256" key="7">
    <source>
        <dbReference type="ARBA" id="ARBA00023235"/>
    </source>
</evidence>
<dbReference type="AlphaFoldDB" id="A0A402B366"/>
<dbReference type="NCBIfam" id="TIGR01179">
    <property type="entry name" value="galE"/>
    <property type="match status" value="1"/>
</dbReference>
<dbReference type="RefSeq" id="WP_126626320.1">
    <property type="nucleotide sequence ID" value="NZ_BIFT01000001.1"/>
</dbReference>
<proteinExistence type="inferred from homology"/>
<dbReference type="Gene3D" id="3.90.25.10">
    <property type="entry name" value="UDP-galactose 4-epimerase, domain 1"/>
    <property type="match status" value="1"/>
</dbReference>
<dbReference type="EMBL" id="BIFT01000001">
    <property type="protein sequence ID" value="GCE25773.1"/>
    <property type="molecule type" value="Genomic_DNA"/>
</dbReference>
<dbReference type="PANTHER" id="PTHR43725:SF53">
    <property type="entry name" value="UDP-ARABINOSE 4-EPIMERASE 1"/>
    <property type="match status" value="1"/>
</dbReference>
<comment type="similarity">
    <text evidence="3 9">Belongs to the NAD(P)-dependent epimerase/dehydratase family.</text>
</comment>
<comment type="pathway">
    <text evidence="9">Carbohydrate metabolism; galactose metabolism.</text>
</comment>
<evidence type="ECO:0000313" key="11">
    <source>
        <dbReference type="EMBL" id="GCE25773.1"/>
    </source>
</evidence>
<protein>
    <recommendedName>
        <fullName evidence="5 9">UDP-glucose 4-epimerase</fullName>
        <ecNumber evidence="4 9">5.1.3.2</ecNumber>
    </recommendedName>
</protein>
<dbReference type="Pfam" id="PF16363">
    <property type="entry name" value="GDP_Man_Dehyd"/>
    <property type="match status" value="1"/>
</dbReference>
<dbReference type="PANTHER" id="PTHR43725">
    <property type="entry name" value="UDP-GLUCOSE 4-EPIMERASE"/>
    <property type="match status" value="1"/>
</dbReference>
<keyword evidence="7 9" id="KW-0413">Isomerase</keyword>
<keyword evidence="8 9" id="KW-0119">Carbohydrate metabolism</keyword>
<feature type="domain" description="NAD(P)-binding" evidence="10">
    <location>
        <begin position="4"/>
        <end position="312"/>
    </location>
</feature>
<evidence type="ECO:0000256" key="1">
    <source>
        <dbReference type="ARBA" id="ARBA00000083"/>
    </source>
</evidence>
<evidence type="ECO:0000256" key="6">
    <source>
        <dbReference type="ARBA" id="ARBA00023027"/>
    </source>
</evidence>
<evidence type="ECO:0000256" key="8">
    <source>
        <dbReference type="ARBA" id="ARBA00023277"/>
    </source>
</evidence>
<dbReference type="CDD" id="cd05247">
    <property type="entry name" value="UDP_G4E_1_SDR_e"/>
    <property type="match status" value="1"/>
</dbReference>
<keyword evidence="6 9" id="KW-0520">NAD</keyword>
<evidence type="ECO:0000259" key="10">
    <source>
        <dbReference type="Pfam" id="PF16363"/>
    </source>
</evidence>